<evidence type="ECO:0000313" key="1">
    <source>
        <dbReference type="EMBL" id="OMO51222.1"/>
    </source>
</evidence>
<protein>
    <submittedName>
        <fullName evidence="1">Uncharacterized protein</fullName>
    </submittedName>
</protein>
<comment type="caution">
    <text evidence="1">The sequence shown here is derived from an EMBL/GenBank/DDBJ whole genome shotgun (WGS) entry which is preliminary data.</text>
</comment>
<evidence type="ECO:0000313" key="2">
    <source>
        <dbReference type="Proteomes" id="UP000188268"/>
    </source>
</evidence>
<sequence length="19" mass="1923">MATGETGRAIDAGTNLVFV</sequence>
<proteinExistence type="predicted"/>
<keyword evidence="2" id="KW-1185">Reference proteome</keyword>
<accession>A0A1R3FZG7</accession>
<dbReference type="AlphaFoldDB" id="A0A1R3FZG7"/>
<organism evidence="1 2">
    <name type="scientific">Corchorus capsularis</name>
    <name type="common">Jute</name>
    <dbReference type="NCBI Taxonomy" id="210143"/>
    <lineage>
        <taxon>Eukaryota</taxon>
        <taxon>Viridiplantae</taxon>
        <taxon>Streptophyta</taxon>
        <taxon>Embryophyta</taxon>
        <taxon>Tracheophyta</taxon>
        <taxon>Spermatophyta</taxon>
        <taxon>Magnoliopsida</taxon>
        <taxon>eudicotyledons</taxon>
        <taxon>Gunneridae</taxon>
        <taxon>Pentapetalae</taxon>
        <taxon>rosids</taxon>
        <taxon>malvids</taxon>
        <taxon>Malvales</taxon>
        <taxon>Malvaceae</taxon>
        <taxon>Grewioideae</taxon>
        <taxon>Apeibeae</taxon>
        <taxon>Corchorus</taxon>
    </lineage>
</organism>
<reference evidence="1 2" key="1">
    <citation type="submission" date="2013-09" db="EMBL/GenBank/DDBJ databases">
        <title>Corchorus capsularis genome sequencing.</title>
        <authorList>
            <person name="Alam M."/>
            <person name="Haque M.S."/>
            <person name="Islam M.S."/>
            <person name="Emdad E.M."/>
            <person name="Islam M.M."/>
            <person name="Ahmed B."/>
            <person name="Halim A."/>
            <person name="Hossen Q.M.M."/>
            <person name="Hossain M.Z."/>
            <person name="Ahmed R."/>
            <person name="Khan M.M."/>
            <person name="Islam R."/>
            <person name="Rashid M.M."/>
            <person name="Khan S.A."/>
            <person name="Rahman M.S."/>
            <person name="Alam M."/>
        </authorList>
    </citation>
    <scope>NUCLEOTIDE SEQUENCE [LARGE SCALE GENOMIC DNA]</scope>
    <source>
        <strain evidence="2">cv. CVL-1</strain>
        <tissue evidence="1">Whole seedling</tissue>
    </source>
</reference>
<name>A0A1R3FZG7_COCAP</name>
<gene>
    <name evidence="1" type="ORF">CCACVL1_29928</name>
</gene>
<dbReference type="EMBL" id="AWWV01015908">
    <property type="protein sequence ID" value="OMO51222.1"/>
    <property type="molecule type" value="Genomic_DNA"/>
</dbReference>
<dbReference type="Proteomes" id="UP000188268">
    <property type="component" value="Unassembled WGS sequence"/>
</dbReference>